<feature type="domain" description="RNase H type-1" evidence="13">
    <location>
        <begin position="1"/>
        <end position="101"/>
    </location>
</feature>
<dbReference type="Gene3D" id="1.10.10.200">
    <property type="match status" value="1"/>
</dbReference>
<keyword evidence="6" id="KW-0255">Endonuclease</keyword>
<evidence type="ECO:0000256" key="10">
    <source>
        <dbReference type="ARBA" id="ARBA00023268"/>
    </source>
</evidence>
<name>A0A091E2L9_CORBR</name>
<evidence type="ECO:0000256" key="5">
    <source>
        <dbReference type="ARBA" id="ARBA00022723"/>
    </source>
</evidence>
<dbReference type="PROSITE" id="PS50876">
    <property type="entry name" value="ZF_INTEGRASE"/>
    <property type="match status" value="1"/>
</dbReference>
<evidence type="ECO:0000313" key="15">
    <source>
        <dbReference type="EMBL" id="KFO52493.1"/>
    </source>
</evidence>
<dbReference type="GO" id="GO:0035613">
    <property type="term" value="F:RNA stem-loop binding"/>
    <property type="evidence" value="ECO:0007669"/>
    <property type="project" value="TreeGrafter"/>
</dbReference>
<evidence type="ECO:0000256" key="8">
    <source>
        <dbReference type="ARBA" id="ARBA00022833"/>
    </source>
</evidence>
<dbReference type="InterPro" id="IPR001584">
    <property type="entry name" value="Integrase_cat-core"/>
</dbReference>
<keyword evidence="11" id="KW-0863">Zinc-finger</keyword>
<dbReference type="AlphaFoldDB" id="A0A091E2L9"/>
<evidence type="ECO:0000259" key="13">
    <source>
        <dbReference type="PROSITE" id="PS50879"/>
    </source>
</evidence>
<feature type="domain" description="Integrase catalytic" evidence="14">
    <location>
        <begin position="156"/>
        <end position="278"/>
    </location>
</feature>
<organism evidence="15 16">
    <name type="scientific">Corvus brachyrhynchos</name>
    <name type="common">American crow</name>
    <dbReference type="NCBI Taxonomy" id="85066"/>
    <lineage>
        <taxon>Eukaryota</taxon>
        <taxon>Metazoa</taxon>
        <taxon>Chordata</taxon>
        <taxon>Craniata</taxon>
        <taxon>Vertebrata</taxon>
        <taxon>Euteleostomi</taxon>
        <taxon>Archelosauria</taxon>
        <taxon>Archosauria</taxon>
        <taxon>Dinosauria</taxon>
        <taxon>Saurischia</taxon>
        <taxon>Theropoda</taxon>
        <taxon>Coelurosauria</taxon>
        <taxon>Aves</taxon>
        <taxon>Neognathae</taxon>
        <taxon>Neoaves</taxon>
        <taxon>Telluraves</taxon>
        <taxon>Australaves</taxon>
        <taxon>Passeriformes</taxon>
        <taxon>Corvoidea</taxon>
        <taxon>Corvidae</taxon>
        <taxon>Corvus</taxon>
    </lineage>
</organism>
<dbReference type="Pfam" id="PF00665">
    <property type="entry name" value="rve"/>
    <property type="match status" value="1"/>
</dbReference>
<dbReference type="InterPro" id="IPR002156">
    <property type="entry name" value="RNaseH_domain"/>
</dbReference>
<proteinExistence type="predicted"/>
<dbReference type="PANTHER" id="PTHR41694:SF4">
    <property type="entry name" value="ENDOGENOUS RETROVIRUS GROUP K MEMBER 10 POL PROTEIN-RELATED"/>
    <property type="match status" value="1"/>
</dbReference>
<dbReference type="GO" id="GO:0015074">
    <property type="term" value="P:DNA integration"/>
    <property type="evidence" value="ECO:0007669"/>
    <property type="project" value="InterPro"/>
</dbReference>
<dbReference type="EMBL" id="KK717722">
    <property type="protein sequence ID" value="KFO52493.1"/>
    <property type="molecule type" value="Genomic_DNA"/>
</dbReference>
<dbReference type="GO" id="GO:0003964">
    <property type="term" value="F:RNA-directed DNA polymerase activity"/>
    <property type="evidence" value="ECO:0007669"/>
    <property type="project" value="UniProtKB-KW"/>
</dbReference>
<feature type="non-terminal residue" evidence="15">
    <location>
        <position position="278"/>
    </location>
</feature>
<dbReference type="PROSITE" id="PS50994">
    <property type="entry name" value="INTEGRASE"/>
    <property type="match status" value="1"/>
</dbReference>
<gene>
    <name evidence="15" type="ORF">N302_03824</name>
</gene>
<dbReference type="PANTHER" id="PTHR41694">
    <property type="entry name" value="ENDOGENOUS RETROVIRUS GROUP K MEMBER POL PROTEIN"/>
    <property type="match status" value="1"/>
</dbReference>
<dbReference type="GO" id="GO:0004523">
    <property type="term" value="F:RNA-DNA hybrid ribonuclease activity"/>
    <property type="evidence" value="ECO:0007669"/>
    <property type="project" value="InterPro"/>
</dbReference>
<reference evidence="15 16" key="1">
    <citation type="submission" date="2014-04" db="EMBL/GenBank/DDBJ databases">
        <title>Genome evolution of avian class.</title>
        <authorList>
            <person name="Zhang G."/>
            <person name="Li C."/>
        </authorList>
    </citation>
    <scope>NUCLEOTIDE SEQUENCE [LARGE SCALE GENOMIC DNA]</scope>
    <source>
        <strain evidence="15">BGI_N302</strain>
    </source>
</reference>
<evidence type="ECO:0000256" key="9">
    <source>
        <dbReference type="ARBA" id="ARBA00022918"/>
    </source>
</evidence>
<keyword evidence="4" id="KW-0540">Nuclease</keyword>
<keyword evidence="10" id="KW-0511">Multifunctional enzyme</keyword>
<accession>A0A091E2L9</accession>
<evidence type="ECO:0000313" key="16">
    <source>
        <dbReference type="Proteomes" id="UP000052976"/>
    </source>
</evidence>
<sequence length="278" mass="30771">EGSPQVAELAAVVRAFEKFQEPFNLVTDSACVAGVVSRAEHSLLKEVSSSAIYQLLAKLIFLVCHREQPYYVIHVRSCTDLPGPIAEGNRKADALTMTAQLVNTPNVFQQARLSHQMFHQNVPALIRMFHLRREQARAIVATCPNCQKFSFPSLGSGVNPGGLGSCKVWQTDVIHFPQCGRSKYVRMSVDTFSGAVYASVHVGEKATDAQKHLLQVFTTLGVPRQIKTDNGPAYTSKAFQDFIQQWGISHTTGIPHSSTGQAIIERMHQTLKRVLERQ</sequence>
<dbReference type="GO" id="GO:0008270">
    <property type="term" value="F:zinc ion binding"/>
    <property type="evidence" value="ECO:0007669"/>
    <property type="project" value="UniProtKB-KW"/>
</dbReference>
<dbReference type="InterPro" id="IPR003308">
    <property type="entry name" value="Integrase_Zn-bd_dom_N"/>
</dbReference>
<evidence type="ECO:0000256" key="4">
    <source>
        <dbReference type="ARBA" id="ARBA00022722"/>
    </source>
</evidence>
<evidence type="ECO:0000256" key="6">
    <source>
        <dbReference type="ARBA" id="ARBA00022759"/>
    </source>
</evidence>
<keyword evidence="8" id="KW-0862">Zinc</keyword>
<dbReference type="STRING" id="85066.A0A091E2L9"/>
<dbReference type="EC" id="2.7.7.49" evidence="1"/>
<keyword evidence="16" id="KW-1185">Reference proteome</keyword>
<feature type="domain" description="Integrase-type" evidence="12">
    <location>
        <begin position="106"/>
        <end position="147"/>
    </location>
</feature>
<keyword evidence="5" id="KW-0479">Metal-binding</keyword>
<dbReference type="SUPFAM" id="SSF53098">
    <property type="entry name" value="Ribonuclease H-like"/>
    <property type="match status" value="2"/>
</dbReference>
<dbReference type="Proteomes" id="UP000052976">
    <property type="component" value="Unassembled WGS sequence"/>
</dbReference>
<dbReference type="InterPro" id="IPR012337">
    <property type="entry name" value="RNaseH-like_sf"/>
</dbReference>
<keyword evidence="3" id="KW-0548">Nucleotidyltransferase</keyword>
<evidence type="ECO:0000259" key="12">
    <source>
        <dbReference type="PROSITE" id="PS50876"/>
    </source>
</evidence>
<evidence type="ECO:0000256" key="7">
    <source>
        <dbReference type="ARBA" id="ARBA00022801"/>
    </source>
</evidence>
<dbReference type="Gene3D" id="3.30.420.10">
    <property type="entry name" value="Ribonuclease H-like superfamily/Ribonuclease H"/>
    <property type="match status" value="2"/>
</dbReference>
<feature type="non-terminal residue" evidence="15">
    <location>
        <position position="1"/>
    </location>
</feature>
<dbReference type="PROSITE" id="PS50879">
    <property type="entry name" value="RNASE_H_1"/>
    <property type="match status" value="1"/>
</dbReference>
<protein>
    <recommendedName>
        <fullName evidence="1">RNA-directed DNA polymerase</fullName>
        <ecNumber evidence="1">2.7.7.49</ecNumber>
    </recommendedName>
</protein>
<dbReference type="InterPro" id="IPR036397">
    <property type="entry name" value="RNaseH_sf"/>
</dbReference>
<dbReference type="InterPro" id="IPR017856">
    <property type="entry name" value="Integrase-like_N"/>
</dbReference>
<evidence type="ECO:0000259" key="14">
    <source>
        <dbReference type="PROSITE" id="PS50994"/>
    </source>
</evidence>
<dbReference type="Pfam" id="PF02022">
    <property type="entry name" value="Integrase_Zn"/>
    <property type="match status" value="1"/>
</dbReference>
<evidence type="ECO:0000256" key="11">
    <source>
        <dbReference type="PROSITE-ProRule" id="PRU00450"/>
    </source>
</evidence>
<keyword evidence="2" id="KW-0808">Transferase</keyword>
<keyword evidence="7" id="KW-0378">Hydrolase</keyword>
<evidence type="ECO:0000256" key="3">
    <source>
        <dbReference type="ARBA" id="ARBA00022695"/>
    </source>
</evidence>
<evidence type="ECO:0000256" key="1">
    <source>
        <dbReference type="ARBA" id="ARBA00012493"/>
    </source>
</evidence>
<evidence type="ECO:0000256" key="2">
    <source>
        <dbReference type="ARBA" id="ARBA00022679"/>
    </source>
</evidence>
<keyword evidence="9" id="KW-0695">RNA-directed DNA polymerase</keyword>
<dbReference type="SUPFAM" id="SSF46919">
    <property type="entry name" value="N-terminal Zn binding domain of HIV integrase"/>
    <property type="match status" value="1"/>
</dbReference>